<dbReference type="GO" id="GO:0006281">
    <property type="term" value="P:DNA repair"/>
    <property type="evidence" value="ECO:0007669"/>
    <property type="project" value="UniProtKB-UniRule"/>
</dbReference>
<dbReference type="Gene3D" id="2.40.50.140">
    <property type="entry name" value="Nucleic acid-binding proteins"/>
    <property type="match status" value="1"/>
</dbReference>
<dbReference type="Proteomes" id="UP000229574">
    <property type="component" value="Unassembled WGS sequence"/>
</dbReference>
<keyword evidence="4 6" id="KW-0233">DNA recombination</keyword>
<keyword evidence="2 6" id="KW-0227">DNA damage</keyword>
<dbReference type="NCBIfam" id="TIGR00084">
    <property type="entry name" value="ruvA"/>
    <property type="match status" value="1"/>
</dbReference>
<feature type="domain" description="Helix-hairpin-helix DNA-binding motif class 1" evidence="7">
    <location>
        <begin position="106"/>
        <end position="125"/>
    </location>
</feature>
<comment type="subcellular location">
    <subcellularLocation>
        <location evidence="6">Cytoplasm</location>
    </subcellularLocation>
</comment>
<dbReference type="GO" id="GO:0005524">
    <property type="term" value="F:ATP binding"/>
    <property type="evidence" value="ECO:0007669"/>
    <property type="project" value="InterPro"/>
</dbReference>
<comment type="similarity">
    <text evidence="6">Belongs to the RuvA family.</text>
</comment>
<dbReference type="GO" id="GO:0048476">
    <property type="term" value="C:Holliday junction resolvase complex"/>
    <property type="evidence" value="ECO:0007669"/>
    <property type="project" value="UniProtKB-UniRule"/>
</dbReference>
<evidence type="ECO:0000256" key="1">
    <source>
        <dbReference type="ARBA" id="ARBA00022490"/>
    </source>
</evidence>
<evidence type="ECO:0000256" key="3">
    <source>
        <dbReference type="ARBA" id="ARBA00023125"/>
    </source>
</evidence>
<dbReference type="EMBL" id="PEYY01000034">
    <property type="protein sequence ID" value="PIS18153.1"/>
    <property type="molecule type" value="Genomic_DNA"/>
</dbReference>
<dbReference type="InterPro" id="IPR000085">
    <property type="entry name" value="RuvA"/>
</dbReference>
<evidence type="ECO:0000259" key="7">
    <source>
        <dbReference type="SMART" id="SM00278"/>
    </source>
</evidence>
<dbReference type="Pfam" id="PF14520">
    <property type="entry name" value="HHH_5"/>
    <property type="match status" value="1"/>
</dbReference>
<gene>
    <name evidence="6" type="primary">ruvA</name>
    <name evidence="8" type="ORF">COT54_00820</name>
</gene>
<organism evidence="8 9">
    <name type="scientific">Candidatus Collierbacteria bacterium CG09_land_8_20_14_0_10_46_12</name>
    <dbReference type="NCBI Taxonomy" id="1974533"/>
    <lineage>
        <taxon>Bacteria</taxon>
        <taxon>Candidatus Collieribacteriota</taxon>
    </lineage>
</organism>
<reference evidence="9" key="1">
    <citation type="submission" date="2017-09" db="EMBL/GenBank/DDBJ databases">
        <title>Depth-based differentiation of microbial function through sediment-hosted aquifers and enrichment of novel symbionts in the deep terrestrial subsurface.</title>
        <authorList>
            <person name="Probst A.J."/>
            <person name="Ladd B."/>
            <person name="Jarett J.K."/>
            <person name="Geller-Mcgrath D.E."/>
            <person name="Sieber C.M.K."/>
            <person name="Emerson J.B."/>
            <person name="Anantharaman K."/>
            <person name="Thomas B.C."/>
            <person name="Malmstrom R."/>
            <person name="Stieglmeier M."/>
            <person name="Klingl A."/>
            <person name="Woyke T."/>
            <person name="Ryan C.M."/>
            <person name="Banfield J.F."/>
        </authorList>
    </citation>
    <scope>NUCLEOTIDE SEQUENCE [LARGE SCALE GENOMIC DNA]</scope>
</reference>
<dbReference type="GO" id="GO:0006310">
    <property type="term" value="P:DNA recombination"/>
    <property type="evidence" value="ECO:0007669"/>
    <property type="project" value="UniProtKB-UniRule"/>
</dbReference>
<dbReference type="InterPro" id="IPR003583">
    <property type="entry name" value="Hlx-hairpin-Hlx_DNA-bd_motif"/>
</dbReference>
<comment type="domain">
    <text evidence="6">Has three domains with a flexible linker between the domains II and III and assumes an 'L' shape. Domain III is highly mobile and contacts RuvB.</text>
</comment>
<dbReference type="SUPFAM" id="SSF47781">
    <property type="entry name" value="RuvA domain 2-like"/>
    <property type="match status" value="1"/>
</dbReference>
<name>A0A2H0WZP5_9BACT</name>
<keyword evidence="3 6" id="KW-0238">DNA-binding</keyword>
<dbReference type="GO" id="GO:0005737">
    <property type="term" value="C:cytoplasm"/>
    <property type="evidence" value="ECO:0007669"/>
    <property type="project" value="UniProtKB-SubCell"/>
</dbReference>
<feature type="domain" description="Helix-hairpin-helix DNA-binding motif class 1" evidence="7">
    <location>
        <begin position="71"/>
        <end position="90"/>
    </location>
</feature>
<evidence type="ECO:0000256" key="6">
    <source>
        <dbReference type="HAMAP-Rule" id="MF_00031"/>
    </source>
</evidence>
<dbReference type="SMART" id="SM00278">
    <property type="entry name" value="HhH1"/>
    <property type="match status" value="2"/>
</dbReference>
<comment type="subunit">
    <text evidence="6">Homotetramer. Forms an RuvA(8)-RuvB(12)-Holliday junction (HJ) complex. HJ DNA is sandwiched between 2 RuvA tetramers; dsDNA enters through RuvA and exits via RuvB. An RuvB hexamer assembles on each DNA strand where it exits the tetramer. Each RuvB hexamer is contacted by two RuvA subunits (via domain III) on 2 adjacent RuvB subunits; this complex drives branch migration. In the full resolvosome a probable DNA-RuvA(4)-RuvB(12)-RuvC(2) complex forms which resolves the HJ.</text>
</comment>
<dbReference type="GO" id="GO:0000400">
    <property type="term" value="F:four-way junction DNA binding"/>
    <property type="evidence" value="ECO:0007669"/>
    <property type="project" value="UniProtKB-UniRule"/>
</dbReference>
<accession>A0A2H0WZP5</accession>
<comment type="caution">
    <text evidence="6">Lacks conserved residue(s) required for the propagation of feature annotation.</text>
</comment>
<comment type="caution">
    <text evidence="8">The sequence shown here is derived from an EMBL/GenBank/DDBJ whole genome shotgun (WGS) entry which is preliminary data.</text>
</comment>
<keyword evidence="1 6" id="KW-0963">Cytoplasm</keyword>
<keyword evidence="5 6" id="KW-0234">DNA repair</keyword>
<dbReference type="Gene3D" id="1.10.150.20">
    <property type="entry name" value="5' to 3' exonuclease, C-terminal subdomain"/>
    <property type="match status" value="1"/>
</dbReference>
<dbReference type="InterPro" id="IPR010994">
    <property type="entry name" value="RuvA_2-like"/>
</dbReference>
<protein>
    <recommendedName>
        <fullName evidence="6">Holliday junction branch migration complex subunit RuvA</fullName>
    </recommendedName>
</protein>
<dbReference type="Pfam" id="PF01330">
    <property type="entry name" value="RuvA_N"/>
    <property type="match status" value="1"/>
</dbReference>
<evidence type="ECO:0000256" key="4">
    <source>
        <dbReference type="ARBA" id="ARBA00023172"/>
    </source>
</evidence>
<sequence>MIAYLSGQLLVHTKEGAIILVAGVGYEVIGVWLGRISVGTTLTLYTYHYLENQSIPRLVGCQTIETRDLLIELISVSGVGPKMASRIVAVSEPSAIKTAIMTGDLDFLMHIKGLGKKTAQKIILDLGKTLIDATTSASSYIYDALAQLSFDRREIDKVLESLDLTGLSESAALSLILKKLGQKT</sequence>
<evidence type="ECO:0000313" key="8">
    <source>
        <dbReference type="EMBL" id="PIS18153.1"/>
    </source>
</evidence>
<evidence type="ECO:0000256" key="5">
    <source>
        <dbReference type="ARBA" id="ARBA00023204"/>
    </source>
</evidence>
<dbReference type="GO" id="GO:0009378">
    <property type="term" value="F:four-way junction helicase activity"/>
    <property type="evidence" value="ECO:0007669"/>
    <property type="project" value="InterPro"/>
</dbReference>
<dbReference type="HAMAP" id="MF_00031">
    <property type="entry name" value="DNA_HJ_migration_RuvA"/>
    <property type="match status" value="1"/>
</dbReference>
<dbReference type="InterPro" id="IPR013849">
    <property type="entry name" value="DNA_helicase_Holl-junc_RuvA_I"/>
</dbReference>
<evidence type="ECO:0000313" key="9">
    <source>
        <dbReference type="Proteomes" id="UP000229574"/>
    </source>
</evidence>
<proteinExistence type="inferred from homology"/>
<feature type="region of interest" description="Domain III" evidence="6">
    <location>
        <begin position="134"/>
        <end position="184"/>
    </location>
</feature>
<comment type="function">
    <text evidence="6">The RuvA-RuvB-RuvC complex processes Holliday junction (HJ) DNA during genetic recombination and DNA repair, while the RuvA-RuvB complex plays an important role in the rescue of blocked DNA replication forks via replication fork reversal (RFR). RuvA specifically binds to HJ cruciform DNA, conferring on it an open structure. The RuvB hexamer acts as an ATP-dependent pump, pulling dsDNA into and through the RuvAB complex. HJ branch migration allows RuvC to scan DNA until it finds its consensus sequence, where it cleaves and resolves the cruciform DNA.</text>
</comment>
<evidence type="ECO:0000256" key="2">
    <source>
        <dbReference type="ARBA" id="ARBA00022763"/>
    </source>
</evidence>
<dbReference type="AlphaFoldDB" id="A0A2H0WZP5"/>
<dbReference type="InterPro" id="IPR012340">
    <property type="entry name" value="NA-bd_OB-fold"/>
</dbReference>